<dbReference type="InParanoid" id="G0EGZ0"/>
<keyword evidence="9 12" id="KW-0472">Membrane</keyword>
<dbReference type="PANTHER" id="PTHR30622">
    <property type="entry name" value="UNDECAPRENYL-DIPHOSPHATASE"/>
    <property type="match status" value="1"/>
</dbReference>
<keyword evidence="5" id="KW-1003">Cell membrane</keyword>
<evidence type="ECO:0000256" key="7">
    <source>
        <dbReference type="ARBA" id="ARBA00022801"/>
    </source>
</evidence>
<dbReference type="InterPro" id="IPR003824">
    <property type="entry name" value="UppP"/>
</dbReference>
<dbReference type="AlphaFoldDB" id="G0EGZ0"/>
<accession>G0EGZ0</accession>
<protein>
    <recommendedName>
        <fullName evidence="4">Undecaprenyl-diphosphatase</fullName>
        <ecNumber evidence="3">3.6.1.27</ecNumber>
    </recommendedName>
    <alternativeName>
        <fullName evidence="10">Undecaprenyl pyrophosphate phosphatase</fullName>
    </alternativeName>
</protein>
<feature type="transmembrane region" description="Helical" evidence="12">
    <location>
        <begin position="220"/>
        <end position="239"/>
    </location>
</feature>
<comment type="subcellular location">
    <subcellularLocation>
        <location evidence="1">Cell membrane</location>
        <topology evidence="1">Multi-pass membrane protein</topology>
    </subcellularLocation>
</comment>
<feature type="transmembrane region" description="Helical" evidence="12">
    <location>
        <begin position="96"/>
        <end position="117"/>
    </location>
</feature>
<evidence type="ECO:0000256" key="2">
    <source>
        <dbReference type="ARBA" id="ARBA00010621"/>
    </source>
</evidence>
<keyword evidence="6 12" id="KW-0812">Transmembrane</keyword>
<dbReference type="Proteomes" id="UP000001037">
    <property type="component" value="Chromosome"/>
</dbReference>
<keyword evidence="14" id="KW-1185">Reference proteome</keyword>
<dbReference type="KEGG" id="pfm:Pyrfu_0570"/>
<proteinExistence type="inferred from homology"/>
<sequence>MDTSHTSWLLAALLQGLLEWLPVSSSGVLVLLGLPYREVLAIHLATSLGGLVYLAARRSKRLPRLLIGWGLLPLVAGAPIALILEDTAASLPPSTLETLTLTLYTVTLLALLARIAARTKHSKPRMADRLVLGVFEGLAVLPGVSRSGVTAAYLAARGLDPRIVTDAVIASGVVAGGAAGLYELLAHGAAMDPIMFTVTLLASIASAWILSSIGERSATLLSIVIVAGILASMAAHLLLV</sequence>
<evidence type="ECO:0000256" key="5">
    <source>
        <dbReference type="ARBA" id="ARBA00022475"/>
    </source>
</evidence>
<dbReference type="EMBL" id="CP002838">
    <property type="protein sequence ID" value="AEM38440.1"/>
    <property type="molecule type" value="Genomic_DNA"/>
</dbReference>
<dbReference type="GeneID" id="11139032"/>
<evidence type="ECO:0000256" key="11">
    <source>
        <dbReference type="ARBA" id="ARBA00047594"/>
    </source>
</evidence>
<evidence type="ECO:0000256" key="12">
    <source>
        <dbReference type="SAM" id="Phobius"/>
    </source>
</evidence>
<evidence type="ECO:0000256" key="4">
    <source>
        <dbReference type="ARBA" id="ARBA00021581"/>
    </source>
</evidence>
<reference evidence="13 14" key="1">
    <citation type="journal article" date="2011" name="Stand. Genomic Sci.">
        <title>Complete genome sequence of the hyperthermophilic chemolithoautotroph Pyrolobus fumarii type strain (1A).</title>
        <authorList>
            <person name="Anderson I."/>
            <person name="Goker M."/>
            <person name="Nolan M."/>
            <person name="Lucas S."/>
            <person name="Hammon N."/>
            <person name="Deshpande S."/>
            <person name="Cheng J.F."/>
            <person name="Tapia R."/>
            <person name="Han C."/>
            <person name="Goodwin L."/>
            <person name="Pitluck S."/>
            <person name="Huntemann M."/>
            <person name="Liolios K."/>
            <person name="Ivanova N."/>
            <person name="Pagani I."/>
            <person name="Mavromatis K."/>
            <person name="Ovchinikova G."/>
            <person name="Pati A."/>
            <person name="Chen A."/>
            <person name="Palaniappan K."/>
            <person name="Land M."/>
            <person name="Hauser L."/>
            <person name="Brambilla E.M."/>
            <person name="Huber H."/>
            <person name="Yasawong M."/>
            <person name="Rohde M."/>
            <person name="Spring S."/>
            <person name="Abt B."/>
            <person name="Sikorski J."/>
            <person name="Wirth R."/>
            <person name="Detter J.C."/>
            <person name="Woyke T."/>
            <person name="Bristow J."/>
            <person name="Eisen J.A."/>
            <person name="Markowitz V."/>
            <person name="Hugenholtz P."/>
            <person name="Kyrpides N.C."/>
            <person name="Klenk H.P."/>
            <person name="Lapidus A."/>
        </authorList>
    </citation>
    <scope>NUCLEOTIDE SEQUENCE [LARGE SCALE GENOMIC DNA]</scope>
    <source>
        <strain evidence="14">DSM 11204 / 1A</strain>
    </source>
</reference>
<evidence type="ECO:0000256" key="6">
    <source>
        <dbReference type="ARBA" id="ARBA00022692"/>
    </source>
</evidence>
<dbReference type="GO" id="GO:0050380">
    <property type="term" value="F:undecaprenyl-diphosphatase activity"/>
    <property type="evidence" value="ECO:0007669"/>
    <property type="project" value="UniProtKB-EC"/>
</dbReference>
<evidence type="ECO:0000313" key="14">
    <source>
        <dbReference type="Proteomes" id="UP000001037"/>
    </source>
</evidence>
<dbReference type="STRING" id="694429.Pyrfu_0570"/>
<dbReference type="EC" id="3.6.1.27" evidence="3"/>
<gene>
    <name evidence="13" type="ordered locus">Pyrfu_0570</name>
</gene>
<dbReference type="HOGENOM" id="CLU_1154383_0_0_2"/>
<evidence type="ECO:0000256" key="3">
    <source>
        <dbReference type="ARBA" id="ARBA00012374"/>
    </source>
</evidence>
<dbReference type="GO" id="GO:0005886">
    <property type="term" value="C:plasma membrane"/>
    <property type="evidence" value="ECO:0007669"/>
    <property type="project" value="UniProtKB-SubCell"/>
</dbReference>
<dbReference type="eggNOG" id="arCOG04761">
    <property type="taxonomic scope" value="Archaea"/>
</dbReference>
<feature type="transmembrane region" description="Helical" evidence="12">
    <location>
        <begin position="162"/>
        <end position="182"/>
    </location>
</feature>
<feature type="transmembrane region" description="Helical" evidence="12">
    <location>
        <begin position="36"/>
        <end position="54"/>
    </location>
</feature>
<evidence type="ECO:0000256" key="9">
    <source>
        <dbReference type="ARBA" id="ARBA00023136"/>
    </source>
</evidence>
<evidence type="ECO:0000256" key="10">
    <source>
        <dbReference type="ARBA" id="ARBA00032707"/>
    </source>
</evidence>
<name>G0EGZ0_PYRF1</name>
<dbReference type="PANTHER" id="PTHR30622:SF2">
    <property type="entry name" value="UNDECAPRENYL-DIPHOSPHATASE"/>
    <property type="match status" value="1"/>
</dbReference>
<keyword evidence="8 12" id="KW-1133">Transmembrane helix</keyword>
<feature type="transmembrane region" description="Helical" evidence="12">
    <location>
        <begin position="66"/>
        <end position="84"/>
    </location>
</feature>
<evidence type="ECO:0000256" key="8">
    <source>
        <dbReference type="ARBA" id="ARBA00022989"/>
    </source>
</evidence>
<comment type="catalytic activity">
    <reaction evidence="11">
        <text>di-trans,octa-cis-undecaprenyl diphosphate + H2O = di-trans,octa-cis-undecaprenyl phosphate + phosphate + H(+)</text>
        <dbReference type="Rhea" id="RHEA:28094"/>
        <dbReference type="ChEBI" id="CHEBI:15377"/>
        <dbReference type="ChEBI" id="CHEBI:15378"/>
        <dbReference type="ChEBI" id="CHEBI:43474"/>
        <dbReference type="ChEBI" id="CHEBI:58405"/>
        <dbReference type="ChEBI" id="CHEBI:60392"/>
        <dbReference type="EC" id="3.6.1.27"/>
    </reaction>
</comment>
<keyword evidence="7" id="KW-0378">Hydrolase</keyword>
<dbReference type="Pfam" id="PF02673">
    <property type="entry name" value="BacA"/>
    <property type="match status" value="1"/>
</dbReference>
<comment type="similarity">
    <text evidence="2">Belongs to the UppP family.</text>
</comment>
<evidence type="ECO:0000256" key="1">
    <source>
        <dbReference type="ARBA" id="ARBA00004651"/>
    </source>
</evidence>
<evidence type="ECO:0000313" key="13">
    <source>
        <dbReference type="EMBL" id="AEM38440.1"/>
    </source>
</evidence>
<organism evidence="13 14">
    <name type="scientific">Pyrolobus fumarii (strain DSM 11204 / 1A)</name>
    <dbReference type="NCBI Taxonomy" id="694429"/>
    <lineage>
        <taxon>Archaea</taxon>
        <taxon>Thermoproteota</taxon>
        <taxon>Thermoprotei</taxon>
        <taxon>Desulfurococcales</taxon>
        <taxon>Pyrodictiaceae</taxon>
        <taxon>Pyrolobus</taxon>
    </lineage>
</organism>
<dbReference type="RefSeq" id="WP_014026117.1">
    <property type="nucleotide sequence ID" value="NC_015931.1"/>
</dbReference>
<feature type="transmembrane region" description="Helical" evidence="12">
    <location>
        <begin position="194"/>
        <end position="214"/>
    </location>
</feature>